<name>A0A3S0JP32_9DEIO</name>
<evidence type="ECO:0000313" key="7">
    <source>
        <dbReference type="Proteomes" id="UP000277766"/>
    </source>
</evidence>
<gene>
    <name evidence="6" type="ORF">EJ104_09220</name>
</gene>
<dbReference type="AlphaFoldDB" id="A0A3S0JP32"/>
<evidence type="ECO:0000259" key="5">
    <source>
        <dbReference type="Pfam" id="PF01370"/>
    </source>
</evidence>
<keyword evidence="3" id="KW-0520">NAD</keyword>
<feature type="domain" description="NAD-dependent epimerase/dehydratase" evidence="5">
    <location>
        <begin position="6"/>
        <end position="168"/>
    </location>
</feature>
<protein>
    <submittedName>
        <fullName evidence="6">NAD(P)-dependent oxidoreductase</fullName>
    </submittedName>
</protein>
<comment type="similarity">
    <text evidence="1">Belongs to the NAD(P)-dependent epimerase/dehydratase family.</text>
</comment>
<evidence type="ECO:0000256" key="4">
    <source>
        <dbReference type="SAM" id="MobiDB-lite"/>
    </source>
</evidence>
<dbReference type="InterPro" id="IPR036291">
    <property type="entry name" value="NAD(P)-bd_dom_sf"/>
</dbReference>
<comment type="caution">
    <text evidence="6">The sequence shown here is derived from an EMBL/GenBank/DDBJ whole genome shotgun (WGS) entry which is preliminary data.</text>
</comment>
<dbReference type="OrthoDB" id="9779902at2"/>
<keyword evidence="7" id="KW-1185">Reference proteome</keyword>
<dbReference type="SUPFAM" id="SSF51735">
    <property type="entry name" value="NAD(P)-binding Rossmann-fold domains"/>
    <property type="match status" value="1"/>
</dbReference>
<dbReference type="GO" id="GO:0016491">
    <property type="term" value="F:oxidoreductase activity"/>
    <property type="evidence" value="ECO:0007669"/>
    <property type="project" value="UniProtKB-KW"/>
</dbReference>
<dbReference type="PANTHER" id="PTHR43103:SF5">
    <property type="entry name" value="4-EPIMERASE, PUTATIVE (AFU_ORTHOLOGUE AFUA_7G00360)-RELATED"/>
    <property type="match status" value="1"/>
</dbReference>
<dbReference type="Pfam" id="PF01370">
    <property type="entry name" value="Epimerase"/>
    <property type="match status" value="1"/>
</dbReference>
<dbReference type="InterPro" id="IPR001509">
    <property type="entry name" value="Epimerase_deHydtase"/>
</dbReference>
<dbReference type="Gene3D" id="3.40.50.720">
    <property type="entry name" value="NAD(P)-binding Rossmann-like Domain"/>
    <property type="match status" value="1"/>
</dbReference>
<feature type="compositionally biased region" description="Acidic residues" evidence="4">
    <location>
        <begin position="239"/>
        <end position="248"/>
    </location>
</feature>
<dbReference type="PANTHER" id="PTHR43103">
    <property type="entry name" value="NUCLEOSIDE-DIPHOSPHATE-SUGAR EPIMERASE"/>
    <property type="match status" value="1"/>
</dbReference>
<evidence type="ECO:0000256" key="1">
    <source>
        <dbReference type="ARBA" id="ARBA00007637"/>
    </source>
</evidence>
<accession>A0A3S0JP32</accession>
<organism evidence="6 7">
    <name type="scientific">Deinococcus radiophilus</name>
    <dbReference type="NCBI Taxonomy" id="32062"/>
    <lineage>
        <taxon>Bacteria</taxon>
        <taxon>Thermotogati</taxon>
        <taxon>Deinococcota</taxon>
        <taxon>Deinococci</taxon>
        <taxon>Deinococcales</taxon>
        <taxon>Deinococcaceae</taxon>
        <taxon>Deinococcus</taxon>
    </lineage>
</organism>
<evidence type="ECO:0000256" key="3">
    <source>
        <dbReference type="ARBA" id="ARBA00023027"/>
    </source>
</evidence>
<feature type="region of interest" description="Disordered" evidence="4">
    <location>
        <begin position="232"/>
        <end position="278"/>
    </location>
</feature>
<evidence type="ECO:0000256" key="2">
    <source>
        <dbReference type="ARBA" id="ARBA00023002"/>
    </source>
</evidence>
<sequence>MQSRRVLLTGAAGTVGRSLRRSLAGQFALLRLSDRPGTDLGAAAQGEEIVYADLTDPGQVQEAAQGMDAIIHLGGISTEGEFGTILDVNIAGMHHLMEAARWGEVRRVVFASSVHAAGFYPRSETVSPSMPVRPDTYYGVSKVFAEALGRMYWDKYGLEFVAVRIYSFAEAPENRRHLSSWLSPGDAAQLFGNAISAPGIGFLTVAGTSANTRKWVTEDGWDALGYDPQDNAEVYAEALPEEEADPSDPAEQYQGGVFTRREFTDKHRSDKDRKGAKK</sequence>
<keyword evidence="2" id="KW-0560">Oxidoreductase</keyword>
<feature type="compositionally biased region" description="Basic and acidic residues" evidence="4">
    <location>
        <begin position="259"/>
        <end position="278"/>
    </location>
</feature>
<dbReference type="Proteomes" id="UP000277766">
    <property type="component" value="Unassembled WGS sequence"/>
</dbReference>
<dbReference type="EMBL" id="RXPE01000019">
    <property type="protein sequence ID" value="RTR26033.1"/>
    <property type="molecule type" value="Genomic_DNA"/>
</dbReference>
<proteinExistence type="inferred from homology"/>
<evidence type="ECO:0000313" key="6">
    <source>
        <dbReference type="EMBL" id="RTR26033.1"/>
    </source>
</evidence>
<reference evidence="6 7" key="1">
    <citation type="submission" date="2018-12" db="EMBL/GenBank/DDBJ databases">
        <title>Deinococcus radiophilus ATCC 27603 genome sequencing and assembly.</title>
        <authorList>
            <person name="Maclea K.S."/>
            <person name="Maynard C.R."/>
        </authorList>
    </citation>
    <scope>NUCLEOTIDE SEQUENCE [LARGE SCALE GENOMIC DNA]</scope>
    <source>
        <strain evidence="6 7">ATCC 27603</strain>
    </source>
</reference>